<feature type="compositionally biased region" description="Polar residues" evidence="1">
    <location>
        <begin position="285"/>
        <end position="295"/>
    </location>
</feature>
<dbReference type="Proteomes" id="UP000652761">
    <property type="component" value="Unassembled WGS sequence"/>
</dbReference>
<sequence>MSPLKADAVHGGVYMTTSPVTLTVCLHARPRKPSSLPRLSPVLLLGLGRDFSGRTAKHIYVRSSASHAVDLVLLSVLLLVDVLLVLAPRPFGVAPTTATPKESFMAPSIQPSASSSRGQRRSGYEPSDTESEWNDSPWHDADGHGGATAKSTAPPRSKSTPPDAARQTITHPRSQSLVVGSNGTTSLLRSSRKPSPLPRRLSRLPPEPAAEQEEAGGGGDGKNLARHDKQKLQRHVSPYRAMLREEPRLVRGSSSRSQSQRMAPSEITDLMVRGNGVGEHFGQVSRVSESTISSYKSHRSMSAPKPRIQPPVLHSQQQQPPLVNAAGRQGHQKNNPSASEIEEITNADIFFSQHYQEAQKNPVRDDSGHGAGACSAPSLASDRNGNAKIEQQRCNRNGAFNPAAHVVSANSVISTTSTKRSGSHFAVSRNSSIGFSKDSDRASGIGNGSFRKFTTNRQKAHIDSLFSCVKSGTCRRSKSPDARAAQEASYIEKAFVVEELRQFWADKHRPRSLSGFTCHRQQAQQLQKLISFNNFPHIILKGPPGSGKRTLALALLHEIFGDPSEKISHELRRFLVQENRSMVSVPFTSSPHHVELDIKSRTKSARYALMGLVKQMVNTHGITPEVSDPNFKPEYKVIVLYANNKVAENIQHLMKWVMDCHTDVCKIILCCEDEEHIIESVRGRCKVINLDAPETHEVSLILIPHHVVDILLHIAKKESFELSMGFATKIATKSRQNLRKAIMALESCKAYRHPFVDEQPIPIGWEEALAEIAFEVLADPSTKRLFYIRGQLQQVLVESVHPKLILQKLVEEFIKGVQASFRRELYYWLAYYVS</sequence>
<evidence type="ECO:0000313" key="2">
    <source>
        <dbReference type="EMBL" id="MQM21466.1"/>
    </source>
</evidence>
<dbReference type="SUPFAM" id="SSF48019">
    <property type="entry name" value="post-AAA+ oligomerization domain-like"/>
    <property type="match status" value="1"/>
</dbReference>
<dbReference type="InterPro" id="IPR050238">
    <property type="entry name" value="DNA_Rep/Repair_Clamp_Loader"/>
</dbReference>
<dbReference type="GO" id="GO:0006281">
    <property type="term" value="P:DNA repair"/>
    <property type="evidence" value="ECO:0007669"/>
    <property type="project" value="TreeGrafter"/>
</dbReference>
<comment type="caution">
    <text evidence="2">The sequence shown here is derived from an EMBL/GenBank/DDBJ whole genome shotgun (WGS) entry which is preliminary data.</text>
</comment>
<feature type="region of interest" description="Disordered" evidence="1">
    <location>
        <begin position="359"/>
        <end position="384"/>
    </location>
</feature>
<proteinExistence type="predicted"/>
<dbReference type="PANTHER" id="PTHR11669:SF25">
    <property type="entry name" value="OS02G0704966 PROTEIN"/>
    <property type="match status" value="1"/>
</dbReference>
<evidence type="ECO:0000256" key="1">
    <source>
        <dbReference type="SAM" id="MobiDB-lite"/>
    </source>
</evidence>
<evidence type="ECO:0000313" key="3">
    <source>
        <dbReference type="Proteomes" id="UP000652761"/>
    </source>
</evidence>
<reference evidence="2" key="1">
    <citation type="submission" date="2017-07" db="EMBL/GenBank/DDBJ databases">
        <title>Taro Niue Genome Assembly and Annotation.</title>
        <authorList>
            <person name="Atibalentja N."/>
            <person name="Keating K."/>
            <person name="Fields C.J."/>
        </authorList>
    </citation>
    <scope>NUCLEOTIDE SEQUENCE</scope>
    <source>
        <strain evidence="2">Niue_2</strain>
        <tissue evidence="2">Leaf</tissue>
    </source>
</reference>
<dbReference type="GO" id="GO:0005663">
    <property type="term" value="C:DNA replication factor C complex"/>
    <property type="evidence" value="ECO:0007669"/>
    <property type="project" value="TreeGrafter"/>
</dbReference>
<feature type="compositionally biased region" description="Polar residues" evidence="1">
    <location>
        <begin position="167"/>
        <end position="185"/>
    </location>
</feature>
<dbReference type="Gene3D" id="1.20.272.10">
    <property type="match status" value="1"/>
</dbReference>
<dbReference type="InterPro" id="IPR008921">
    <property type="entry name" value="DNA_pol3_clamp-load_cplx_C"/>
</dbReference>
<protein>
    <recommendedName>
        <fullName evidence="4">Replication factor C subunit 3</fullName>
    </recommendedName>
</protein>
<dbReference type="GO" id="GO:0003677">
    <property type="term" value="F:DNA binding"/>
    <property type="evidence" value="ECO:0007669"/>
    <property type="project" value="InterPro"/>
</dbReference>
<feature type="region of interest" description="Disordered" evidence="1">
    <location>
        <begin position="281"/>
        <end position="318"/>
    </location>
</feature>
<dbReference type="GO" id="GO:0003689">
    <property type="term" value="F:DNA clamp loader activity"/>
    <property type="evidence" value="ECO:0007669"/>
    <property type="project" value="TreeGrafter"/>
</dbReference>
<name>A0A843XQ86_COLES</name>
<dbReference type="Gene3D" id="1.10.8.60">
    <property type="match status" value="1"/>
</dbReference>
<dbReference type="Gene3D" id="3.40.50.300">
    <property type="entry name" value="P-loop containing nucleotide triphosphate hydrolases"/>
    <property type="match status" value="1"/>
</dbReference>
<dbReference type="EMBL" id="NMUH01011075">
    <property type="protein sequence ID" value="MQM21466.1"/>
    <property type="molecule type" value="Genomic_DNA"/>
</dbReference>
<dbReference type="SUPFAM" id="SSF52540">
    <property type="entry name" value="P-loop containing nucleoside triphosphate hydrolases"/>
    <property type="match status" value="1"/>
</dbReference>
<accession>A0A843XQ86</accession>
<dbReference type="GO" id="GO:0005634">
    <property type="term" value="C:nucleus"/>
    <property type="evidence" value="ECO:0007669"/>
    <property type="project" value="TreeGrafter"/>
</dbReference>
<gene>
    <name evidence="2" type="ORF">Taro_054506</name>
</gene>
<dbReference type="InterPro" id="IPR027417">
    <property type="entry name" value="P-loop_NTPase"/>
</dbReference>
<dbReference type="FunFam" id="1.10.8.60:FF:000030">
    <property type="entry name" value="replication factor C subunit 3"/>
    <property type="match status" value="1"/>
</dbReference>
<dbReference type="AlphaFoldDB" id="A0A843XQ86"/>
<dbReference type="GO" id="GO:0006261">
    <property type="term" value="P:DNA-templated DNA replication"/>
    <property type="evidence" value="ECO:0007669"/>
    <property type="project" value="TreeGrafter"/>
</dbReference>
<organism evidence="2 3">
    <name type="scientific">Colocasia esculenta</name>
    <name type="common">Wild taro</name>
    <name type="synonym">Arum esculentum</name>
    <dbReference type="NCBI Taxonomy" id="4460"/>
    <lineage>
        <taxon>Eukaryota</taxon>
        <taxon>Viridiplantae</taxon>
        <taxon>Streptophyta</taxon>
        <taxon>Embryophyta</taxon>
        <taxon>Tracheophyta</taxon>
        <taxon>Spermatophyta</taxon>
        <taxon>Magnoliopsida</taxon>
        <taxon>Liliopsida</taxon>
        <taxon>Araceae</taxon>
        <taxon>Aroideae</taxon>
        <taxon>Colocasieae</taxon>
        <taxon>Colocasia</taxon>
    </lineage>
</organism>
<feature type="region of interest" description="Disordered" evidence="1">
    <location>
        <begin position="96"/>
        <end position="265"/>
    </location>
</feature>
<evidence type="ECO:0008006" key="4">
    <source>
        <dbReference type="Google" id="ProtNLM"/>
    </source>
</evidence>
<dbReference type="PANTHER" id="PTHR11669">
    <property type="entry name" value="REPLICATION FACTOR C / DNA POLYMERASE III GAMMA-TAU SUBUNIT"/>
    <property type="match status" value="1"/>
</dbReference>
<dbReference type="Pfam" id="PF21960">
    <property type="entry name" value="RCF1-5-like_lid"/>
    <property type="match status" value="1"/>
</dbReference>
<keyword evidence="3" id="KW-1185">Reference proteome</keyword>
<dbReference type="OrthoDB" id="761538at2759"/>